<keyword evidence="13" id="KW-1185">Reference proteome</keyword>
<sequence>MVYCRSDAACLCLSCDRNVHSANALSKRHSRTLLCERCNSQPAFVRCAQERVTLCQNCDWMGHGTSTSTSTHKRQTINCYSGCPSAAELSSIWSFVLDFPSVGESTCEQELGLMSITESTAKTACGSSENNMSQDVSSSGELNGVHSMEKSSVWVGSSLVPEVDSGPQDQPIGSASASLPKLCCPGTKGPGCQDNDLYEDFDMDEMDLNLENYEELFGVALSHSEELFENGGIDSLFGTKDMSAADSSCQGAAAAEVSSVGLVSATQPACSNVASADSMISTKTEPVVCFTTRQAHSSLSFSGVTGESSAGDYQDCGASSVFLMGEPPWCPPCAESSFQSANRNDAVMRYKEKKKARKFEKRVRYASRKARADVRRRVKGRFVKAGDAYDYDPLTQTRSY</sequence>
<dbReference type="EMBL" id="RXIC02000024">
    <property type="protein sequence ID" value="KAB1209097.1"/>
    <property type="molecule type" value="Genomic_DNA"/>
</dbReference>
<dbReference type="GO" id="GO:0005634">
    <property type="term" value="C:nucleus"/>
    <property type="evidence" value="ECO:0007669"/>
    <property type="project" value="UniProtKB-SubCell"/>
</dbReference>
<evidence type="ECO:0000259" key="11">
    <source>
        <dbReference type="PROSITE" id="PS51017"/>
    </source>
</evidence>
<dbReference type="PANTHER" id="PTHR31717:SF131">
    <property type="entry name" value="ZINC FINGER PROTEIN CONSTANS-LIKE 9"/>
    <property type="match status" value="1"/>
</dbReference>
<evidence type="ECO:0000256" key="5">
    <source>
        <dbReference type="ARBA" id="ARBA00022771"/>
    </source>
</evidence>
<reference evidence="12 13" key="1">
    <citation type="journal article" date="2019" name="Plant Biotechnol. J.">
        <title>The red bayberry genome and genetic basis of sex determination.</title>
        <authorList>
            <person name="Jia H.M."/>
            <person name="Jia H.J."/>
            <person name="Cai Q.L."/>
            <person name="Wang Y."/>
            <person name="Zhao H.B."/>
            <person name="Yang W.F."/>
            <person name="Wang G.Y."/>
            <person name="Li Y.H."/>
            <person name="Zhan D.L."/>
            <person name="Shen Y.T."/>
            <person name="Niu Q.F."/>
            <person name="Chang L."/>
            <person name="Qiu J."/>
            <person name="Zhao L."/>
            <person name="Xie H.B."/>
            <person name="Fu W.Y."/>
            <person name="Jin J."/>
            <person name="Li X.W."/>
            <person name="Jiao Y."/>
            <person name="Zhou C.C."/>
            <person name="Tu T."/>
            <person name="Chai C.Y."/>
            <person name="Gao J.L."/>
            <person name="Fan L.J."/>
            <person name="van de Weg E."/>
            <person name="Wang J.Y."/>
            <person name="Gao Z.S."/>
        </authorList>
    </citation>
    <scope>NUCLEOTIDE SEQUENCE [LARGE SCALE GENOMIC DNA]</scope>
    <source>
        <tissue evidence="12">Leaves</tissue>
    </source>
</reference>
<keyword evidence="6" id="KW-0862">Zinc</keyword>
<feature type="domain" description="CCT" evidence="11">
    <location>
        <begin position="343"/>
        <end position="385"/>
    </location>
</feature>
<evidence type="ECO:0000256" key="3">
    <source>
        <dbReference type="ARBA" id="ARBA00022723"/>
    </source>
</evidence>
<evidence type="ECO:0000256" key="8">
    <source>
        <dbReference type="PROSITE-ProRule" id="PRU00024"/>
    </source>
</evidence>
<dbReference type="PANTHER" id="PTHR31717">
    <property type="entry name" value="ZINC FINGER PROTEIN CONSTANS-LIKE 10"/>
    <property type="match status" value="1"/>
</dbReference>
<dbReference type="OrthoDB" id="153872at2759"/>
<comment type="subcellular location">
    <subcellularLocation>
        <location evidence="1 9">Nucleus</location>
    </subcellularLocation>
</comment>
<evidence type="ECO:0000313" key="13">
    <source>
        <dbReference type="Proteomes" id="UP000516437"/>
    </source>
</evidence>
<protein>
    <submittedName>
        <fullName evidence="12">Zinc finger protein CONSTANS-LIKE 9</fullName>
    </submittedName>
</protein>
<evidence type="ECO:0000256" key="7">
    <source>
        <dbReference type="ARBA" id="ARBA00023242"/>
    </source>
</evidence>
<name>A0A6A1VBB8_9ROSI</name>
<dbReference type="AlphaFoldDB" id="A0A6A1VBB8"/>
<evidence type="ECO:0000256" key="9">
    <source>
        <dbReference type="PROSITE-ProRule" id="PRU00357"/>
    </source>
</evidence>
<organism evidence="12 13">
    <name type="scientific">Morella rubra</name>
    <name type="common">Chinese bayberry</name>
    <dbReference type="NCBI Taxonomy" id="262757"/>
    <lineage>
        <taxon>Eukaryota</taxon>
        <taxon>Viridiplantae</taxon>
        <taxon>Streptophyta</taxon>
        <taxon>Embryophyta</taxon>
        <taxon>Tracheophyta</taxon>
        <taxon>Spermatophyta</taxon>
        <taxon>Magnoliopsida</taxon>
        <taxon>eudicotyledons</taxon>
        <taxon>Gunneridae</taxon>
        <taxon>Pentapetalae</taxon>
        <taxon>rosids</taxon>
        <taxon>fabids</taxon>
        <taxon>Fagales</taxon>
        <taxon>Myricaceae</taxon>
        <taxon>Morella</taxon>
    </lineage>
</organism>
<evidence type="ECO:0000256" key="1">
    <source>
        <dbReference type="ARBA" id="ARBA00004123"/>
    </source>
</evidence>
<comment type="caution">
    <text evidence="12">The sequence shown here is derived from an EMBL/GenBank/DDBJ whole genome shotgun (WGS) entry which is preliminary data.</text>
</comment>
<evidence type="ECO:0000259" key="10">
    <source>
        <dbReference type="PROSITE" id="PS50119"/>
    </source>
</evidence>
<dbReference type="GO" id="GO:0006355">
    <property type="term" value="P:regulation of DNA-templated transcription"/>
    <property type="evidence" value="ECO:0007669"/>
    <property type="project" value="UniProtKB-ARBA"/>
</dbReference>
<gene>
    <name evidence="12" type="ORF">CJ030_MR6G015483</name>
</gene>
<evidence type="ECO:0000313" key="12">
    <source>
        <dbReference type="EMBL" id="KAB1209097.1"/>
    </source>
</evidence>
<keyword evidence="3" id="KW-0479">Metal-binding</keyword>
<dbReference type="InterPro" id="IPR049808">
    <property type="entry name" value="CONSTANS-like_Bbox1"/>
</dbReference>
<dbReference type="InterPro" id="IPR000315">
    <property type="entry name" value="Znf_B-box"/>
</dbReference>
<feature type="domain" description="B box-type" evidence="10">
    <location>
        <begin position="30"/>
        <end position="77"/>
    </location>
</feature>
<dbReference type="GO" id="GO:0008270">
    <property type="term" value="F:zinc ion binding"/>
    <property type="evidence" value="ECO:0007669"/>
    <property type="project" value="UniProtKB-KW"/>
</dbReference>
<evidence type="ECO:0000256" key="4">
    <source>
        <dbReference type="ARBA" id="ARBA00022737"/>
    </source>
</evidence>
<accession>A0A6A1VBB8</accession>
<keyword evidence="7 9" id="KW-0539">Nucleus</keyword>
<evidence type="ECO:0000256" key="2">
    <source>
        <dbReference type="ARBA" id="ARBA00010024"/>
    </source>
</evidence>
<evidence type="ECO:0000256" key="6">
    <source>
        <dbReference type="ARBA" id="ARBA00022833"/>
    </source>
</evidence>
<dbReference type="PROSITE" id="PS51017">
    <property type="entry name" value="CCT"/>
    <property type="match status" value="1"/>
</dbReference>
<keyword evidence="4" id="KW-0677">Repeat</keyword>
<keyword evidence="5 8" id="KW-0863">Zinc-finger</keyword>
<dbReference type="Proteomes" id="UP000516437">
    <property type="component" value="Chromosome 6"/>
</dbReference>
<dbReference type="InterPro" id="IPR010402">
    <property type="entry name" value="CCT_domain"/>
</dbReference>
<dbReference type="CDD" id="cd19821">
    <property type="entry name" value="Bbox1_BBX-like"/>
    <property type="match status" value="2"/>
</dbReference>
<dbReference type="Pfam" id="PF06203">
    <property type="entry name" value="CCT"/>
    <property type="match status" value="1"/>
</dbReference>
<comment type="similarity">
    <text evidence="2">Belongs to the CONSTANS family.</text>
</comment>
<dbReference type="PROSITE" id="PS50119">
    <property type="entry name" value="ZF_BBOX"/>
    <property type="match status" value="1"/>
</dbReference>
<proteinExistence type="inferred from homology"/>